<keyword evidence="1" id="KW-0645">Protease</keyword>
<protein>
    <submittedName>
        <fullName evidence="1">Aminopeptidase</fullName>
    </submittedName>
</protein>
<keyword evidence="2" id="KW-1185">Reference proteome</keyword>
<proteinExistence type="predicted"/>
<dbReference type="InterPro" id="IPR027268">
    <property type="entry name" value="Peptidase_M4/M1_CTD_sf"/>
</dbReference>
<sequence length="915" mass="107324">MDVEVNIDHKTLTVLQEIEYFNQSEDSLTSIVLNDWNNAYSTKTSPLGKRFSDEFYRGFHLAADKERGSTQIKNITNNAAVPLSWERTERNPDLIVVKLKQKLAPNEKIVLHLDYIVKVPSDKFTNYGYSERGGMYLKNWFLAAARYENHSFIRYNNLNLDDITNAVSNFDVLVRIPKNIQLTSDLNEISTTQTDRFTIHKLQGNTRTDFSVFVEPDTSFRSFKNNTVEVLTNLRGYKADEIQKAIAIDRIVTFTSDLIGKPHTEKITVAQADYDRNPFYGLNQMPTFLVPFPDDFLFEIKFLKTYLNNYLKNNLKLDPRKDNWIYDGIQVYTMMRYIEEYYPDCKMTGRISDFKLFKGFHLLNLEFNEQYSYFYLLMARKNLDQPLGNSKNTLIKFNEQIASKYRAGLSLIYLDNYLGNNSVSTSIRQFNALNAEKMGAQNDFETLLKSNTKKDIDWFFKTIINSREIIDYKFANVSKTTDSISFSLKNKTKIAVPISVYGLKNDSIVFKKWIEPKLNDSIYTLERKQANKIVINYKNEVPEFNLRNNWKKLEGFYPNNRPVKFAFIKDLEDPYYNQIIYAPILTYNVYDGLSPGVRFHNRAILNRPFVYDINPTYSIKSESLTGSAIFMINKDYRNSTFFNVRYSVSANYFHYAPDASYLKINPMVLMQIRSEDYRDNRKQFLLMRQVIINREKSDIVIDSSLQDYSVFDLKYINTRTELTNHISFVGDVQFSGEFGKISTEIQYRKLFEDNRQLNLRMYAGAFTYNKSNSDFYSFALDRPTDYLFDYAYLGRSSETGLVSQEFILAEGGFKSKLEPAYGNQWITTLNGSYSIWNWIEAYGDIGFVKNSNQKEKFLFDTGIRFNLLTDYFELFFPIYSSKGWEISQPHYNEKIRFVITLNPDKFIQLFTRKWF</sequence>
<keyword evidence="1" id="KW-0031">Aminopeptidase</keyword>
<dbReference type="EMBL" id="CP037933">
    <property type="protein sequence ID" value="QBN20674.1"/>
    <property type="molecule type" value="Genomic_DNA"/>
</dbReference>
<dbReference type="Proteomes" id="UP000291124">
    <property type="component" value="Chromosome"/>
</dbReference>
<dbReference type="KEGG" id="fnk:E1750_16065"/>
<gene>
    <name evidence="1" type="ORF">E1750_16065</name>
</gene>
<evidence type="ECO:0000313" key="1">
    <source>
        <dbReference type="EMBL" id="QBN20674.1"/>
    </source>
</evidence>
<keyword evidence="1" id="KW-0378">Hydrolase</keyword>
<reference evidence="2" key="1">
    <citation type="submission" date="2019-03" db="EMBL/GenBank/DDBJ databases">
        <title>Flavobacterium sp.</title>
        <authorList>
            <person name="Kim H."/>
        </authorList>
    </citation>
    <scope>NUCLEOTIDE SEQUENCE [LARGE SCALE GENOMIC DNA]</scope>
    <source>
        <strain evidence="2">GS13</strain>
    </source>
</reference>
<dbReference type="AlphaFoldDB" id="A0A4P6YI75"/>
<dbReference type="GO" id="GO:0004177">
    <property type="term" value="F:aminopeptidase activity"/>
    <property type="evidence" value="ECO:0007669"/>
    <property type="project" value="UniProtKB-KW"/>
</dbReference>
<name>A0A4P6YI75_9FLAO</name>
<dbReference type="Gene3D" id="1.10.390.10">
    <property type="entry name" value="Neutral Protease Domain 2"/>
    <property type="match status" value="1"/>
</dbReference>
<dbReference type="OrthoDB" id="9813075at2"/>
<evidence type="ECO:0000313" key="2">
    <source>
        <dbReference type="Proteomes" id="UP000291124"/>
    </source>
</evidence>
<accession>A0A4P6YI75</accession>
<organism evidence="1 2">
    <name type="scientific">Flavobacterium nackdongense</name>
    <dbReference type="NCBI Taxonomy" id="2547394"/>
    <lineage>
        <taxon>Bacteria</taxon>
        <taxon>Pseudomonadati</taxon>
        <taxon>Bacteroidota</taxon>
        <taxon>Flavobacteriia</taxon>
        <taxon>Flavobacteriales</taxon>
        <taxon>Flavobacteriaceae</taxon>
        <taxon>Flavobacterium</taxon>
    </lineage>
</organism>